<keyword evidence="4 6" id="KW-1133">Transmembrane helix</keyword>
<accession>A0ABS6BH62</accession>
<feature type="transmembrane region" description="Helical" evidence="6">
    <location>
        <begin position="25"/>
        <end position="52"/>
    </location>
</feature>
<gene>
    <name evidence="8" type="ORF">KOF26_07135</name>
</gene>
<dbReference type="Pfam" id="PF07690">
    <property type="entry name" value="MFS_1"/>
    <property type="match status" value="1"/>
</dbReference>
<evidence type="ECO:0000256" key="1">
    <source>
        <dbReference type="ARBA" id="ARBA00004141"/>
    </source>
</evidence>
<sequence>MATTVTATPAVEPVESAVRRVAPHWWLVAVLTAVSTLAYIDKNIVALMIVPIRADLGLTPTQAAFALGSAFAIANLCITIPAGWLADRGDRRLMIMLAMSAWSILTVTSAFSQGFFTLLLARAGVGLAEGLLPPACYSLIRQSLALDHRGRALSIFSMSALVGSGLAFLLGGFALAFLEGVDISALPLIGHLPTWGVTLVATGMLGIPVALLILSLAEPHRAAPQATDPTVRLNDVLRALWARREIFGPLTIFSVAFAMLSNSLNLWMAPLLAERFDMTPGETGPRIGMLLLVFGPIGLITAGMLIDRIERRWGRGAQLVGLLVSLLLFLPAIMQPLASTRIAFWIWLAVILLGSTTYLLVTSSLVARMLDPSMTGRAMAIFLLIQGILGAGVAPTVTAVAIDTVFATAAHPISTAMSVLHGGYALVALAAASVLFLRSPRPPTAAEAAE</sequence>
<keyword evidence="5 6" id="KW-0472">Membrane</keyword>
<dbReference type="InterPro" id="IPR020846">
    <property type="entry name" value="MFS_dom"/>
</dbReference>
<reference evidence="8 9" key="1">
    <citation type="submission" date="2021-06" db="EMBL/GenBank/DDBJ databases">
        <title>Sphingomonas sp. XMGL2, whole genome shotgun sequencing project.</title>
        <authorList>
            <person name="Zhao G."/>
            <person name="Shen L."/>
        </authorList>
    </citation>
    <scope>NUCLEOTIDE SEQUENCE [LARGE SCALE GENOMIC DNA]</scope>
    <source>
        <strain evidence="8 9">XMGL2</strain>
    </source>
</reference>
<feature type="transmembrane region" description="Helical" evidence="6">
    <location>
        <begin position="246"/>
        <end position="267"/>
    </location>
</feature>
<feature type="transmembrane region" description="Helical" evidence="6">
    <location>
        <begin position="414"/>
        <end position="437"/>
    </location>
</feature>
<proteinExistence type="predicted"/>
<dbReference type="InterPro" id="IPR044770">
    <property type="entry name" value="MFS_spinster-like"/>
</dbReference>
<feature type="domain" description="Major facilitator superfamily (MFS) profile" evidence="7">
    <location>
        <begin position="27"/>
        <end position="440"/>
    </location>
</feature>
<name>A0ABS6BH62_9SPHN</name>
<feature type="transmembrane region" description="Helical" evidence="6">
    <location>
        <begin position="379"/>
        <end position="402"/>
    </location>
</feature>
<dbReference type="EMBL" id="JAHKRT010000003">
    <property type="protein sequence ID" value="MBU3077640.1"/>
    <property type="molecule type" value="Genomic_DNA"/>
</dbReference>
<feature type="transmembrane region" description="Helical" evidence="6">
    <location>
        <begin position="93"/>
        <end position="112"/>
    </location>
</feature>
<evidence type="ECO:0000256" key="6">
    <source>
        <dbReference type="SAM" id="Phobius"/>
    </source>
</evidence>
<comment type="subcellular location">
    <subcellularLocation>
        <location evidence="1">Membrane</location>
        <topology evidence="1">Multi-pass membrane protein</topology>
    </subcellularLocation>
</comment>
<keyword evidence="2" id="KW-0813">Transport</keyword>
<evidence type="ECO:0000256" key="3">
    <source>
        <dbReference type="ARBA" id="ARBA00022692"/>
    </source>
</evidence>
<dbReference type="InterPro" id="IPR011701">
    <property type="entry name" value="MFS"/>
</dbReference>
<organism evidence="8 9">
    <name type="scientific">Sphingomonas quercus</name>
    <dbReference type="NCBI Taxonomy" id="2842451"/>
    <lineage>
        <taxon>Bacteria</taxon>
        <taxon>Pseudomonadati</taxon>
        <taxon>Pseudomonadota</taxon>
        <taxon>Alphaproteobacteria</taxon>
        <taxon>Sphingomonadales</taxon>
        <taxon>Sphingomonadaceae</taxon>
        <taxon>Sphingomonas</taxon>
    </lineage>
</organism>
<feature type="transmembrane region" description="Helical" evidence="6">
    <location>
        <begin position="319"/>
        <end position="338"/>
    </location>
</feature>
<dbReference type="PANTHER" id="PTHR23505">
    <property type="entry name" value="SPINSTER"/>
    <property type="match status" value="1"/>
</dbReference>
<feature type="transmembrane region" description="Helical" evidence="6">
    <location>
        <begin position="287"/>
        <end position="307"/>
    </location>
</feature>
<dbReference type="PROSITE" id="PS50850">
    <property type="entry name" value="MFS"/>
    <property type="match status" value="1"/>
</dbReference>
<keyword evidence="3 6" id="KW-0812">Transmembrane</keyword>
<feature type="transmembrane region" description="Helical" evidence="6">
    <location>
        <begin position="195"/>
        <end position="217"/>
    </location>
</feature>
<feature type="transmembrane region" description="Helical" evidence="6">
    <location>
        <begin position="64"/>
        <end position="86"/>
    </location>
</feature>
<evidence type="ECO:0000313" key="9">
    <source>
        <dbReference type="Proteomes" id="UP000776276"/>
    </source>
</evidence>
<evidence type="ECO:0000256" key="2">
    <source>
        <dbReference type="ARBA" id="ARBA00022448"/>
    </source>
</evidence>
<feature type="transmembrane region" description="Helical" evidence="6">
    <location>
        <begin position="118"/>
        <end position="140"/>
    </location>
</feature>
<dbReference type="PANTHER" id="PTHR23505:SF79">
    <property type="entry name" value="PROTEIN SPINSTER"/>
    <property type="match status" value="1"/>
</dbReference>
<evidence type="ECO:0000256" key="4">
    <source>
        <dbReference type="ARBA" id="ARBA00022989"/>
    </source>
</evidence>
<evidence type="ECO:0000256" key="5">
    <source>
        <dbReference type="ARBA" id="ARBA00023136"/>
    </source>
</evidence>
<evidence type="ECO:0000259" key="7">
    <source>
        <dbReference type="PROSITE" id="PS50850"/>
    </source>
</evidence>
<keyword evidence="9" id="KW-1185">Reference proteome</keyword>
<protein>
    <submittedName>
        <fullName evidence="8">MFS transporter</fullName>
    </submittedName>
</protein>
<dbReference type="RefSeq" id="WP_216322414.1">
    <property type="nucleotide sequence ID" value="NZ_JAHKRT010000003.1"/>
</dbReference>
<dbReference type="Proteomes" id="UP000776276">
    <property type="component" value="Unassembled WGS sequence"/>
</dbReference>
<comment type="caution">
    <text evidence="8">The sequence shown here is derived from an EMBL/GenBank/DDBJ whole genome shotgun (WGS) entry which is preliminary data.</text>
</comment>
<feature type="transmembrane region" description="Helical" evidence="6">
    <location>
        <begin position="344"/>
        <end position="367"/>
    </location>
</feature>
<evidence type="ECO:0000313" key="8">
    <source>
        <dbReference type="EMBL" id="MBU3077640.1"/>
    </source>
</evidence>
<feature type="transmembrane region" description="Helical" evidence="6">
    <location>
        <begin position="152"/>
        <end position="175"/>
    </location>
</feature>